<dbReference type="OrthoDB" id="4161186at2759"/>
<name>A0A437ACJ5_ARTFL</name>
<feature type="compositionally biased region" description="Low complexity" evidence="1">
    <location>
        <begin position="142"/>
        <end position="165"/>
    </location>
</feature>
<feature type="compositionally biased region" description="Polar residues" evidence="1">
    <location>
        <begin position="166"/>
        <end position="183"/>
    </location>
</feature>
<dbReference type="InterPro" id="IPR046797">
    <property type="entry name" value="PDDEXK_12"/>
</dbReference>
<keyword evidence="4" id="KW-1185">Reference proteome</keyword>
<dbReference type="Proteomes" id="UP000283090">
    <property type="component" value="Unassembled WGS sequence"/>
</dbReference>
<gene>
    <name evidence="3" type="ORF">DFL_000007</name>
</gene>
<evidence type="ECO:0000256" key="1">
    <source>
        <dbReference type="SAM" id="MobiDB-lite"/>
    </source>
</evidence>
<dbReference type="EMBL" id="SAEB01000001">
    <property type="protein sequence ID" value="RVD88983.1"/>
    <property type="molecule type" value="Genomic_DNA"/>
</dbReference>
<feature type="region of interest" description="Disordered" evidence="1">
    <location>
        <begin position="1"/>
        <end position="40"/>
    </location>
</feature>
<feature type="region of interest" description="Disordered" evidence="1">
    <location>
        <begin position="142"/>
        <end position="184"/>
    </location>
</feature>
<dbReference type="Pfam" id="PF20516">
    <property type="entry name" value="PDDEXK_12"/>
    <property type="match status" value="1"/>
</dbReference>
<evidence type="ECO:0000313" key="3">
    <source>
        <dbReference type="EMBL" id="RVD88983.1"/>
    </source>
</evidence>
<evidence type="ECO:0000313" key="4">
    <source>
        <dbReference type="Proteomes" id="UP000283090"/>
    </source>
</evidence>
<organism evidence="3 4">
    <name type="scientific">Arthrobotrys flagrans</name>
    <name type="common">Nematode-trapping fungus</name>
    <name type="synonym">Trichothecium flagrans</name>
    <dbReference type="NCBI Taxonomy" id="97331"/>
    <lineage>
        <taxon>Eukaryota</taxon>
        <taxon>Fungi</taxon>
        <taxon>Dikarya</taxon>
        <taxon>Ascomycota</taxon>
        <taxon>Pezizomycotina</taxon>
        <taxon>Orbiliomycetes</taxon>
        <taxon>Orbiliales</taxon>
        <taxon>Orbiliaceae</taxon>
        <taxon>Arthrobotrys</taxon>
    </lineage>
</organism>
<dbReference type="RefSeq" id="XP_067494527.1">
    <property type="nucleotide sequence ID" value="XM_067636512.1"/>
</dbReference>
<accession>A0A437ACJ5</accession>
<comment type="caution">
    <text evidence="3">The sequence shown here is derived from an EMBL/GenBank/DDBJ whole genome shotgun (WGS) entry which is preliminary data.</text>
</comment>
<reference evidence="3 4" key="1">
    <citation type="submission" date="2019-01" db="EMBL/GenBank/DDBJ databases">
        <title>Intercellular communication is required for trap formation in the nematode-trapping fungus Duddingtonia flagrans.</title>
        <authorList>
            <person name="Youssar L."/>
            <person name="Wernet V."/>
            <person name="Hensel N."/>
            <person name="Hildebrandt H.-G."/>
            <person name="Fischer R."/>
        </authorList>
    </citation>
    <scope>NUCLEOTIDE SEQUENCE [LARGE SCALE GENOMIC DNA]</scope>
    <source>
        <strain evidence="3 4">CBS H-5679</strain>
    </source>
</reference>
<feature type="compositionally biased region" description="Basic and acidic residues" evidence="1">
    <location>
        <begin position="1"/>
        <end position="19"/>
    </location>
</feature>
<dbReference type="VEuPathDB" id="FungiDB:DFL_000007"/>
<feature type="domain" description="PD-(D/E)XK nuclease-like" evidence="2">
    <location>
        <begin position="264"/>
        <end position="477"/>
    </location>
</feature>
<sequence length="495" mass="54889">MDNLKRPRSEDGPQDDGRNSKHLRRTKPTDDPDDLTFNDLLENSSPYDSIRKWIHDVKISNTADIDMANFNPEGASADLHEDPVVEQLETLFTIQETPSERPGSPVKRKFGFASQNGPPLASYGNLAIRRLADPISRFVPTKQIKSSSSISEKQSTRSQSRNSSQDKQSVSARTTVSQGSTSVPMRRADMVKSCPAFVFCHTHHLASGTIPQTVLSFKKHLLPENLSEGILPSSSQESLVVQFPDAEFPISLFSDSPKYGIDIVDHVTSYYEIGLRKYRDNVGESAWSDMAKNLLRGLSKERREVLEVTGVENYNLHPGILPMKTPPLRSDIVIQINQLYDSKFGQLCRRAKFRPVEIDETFSPFARPGLKDTPAFAVSEIKAGGGNLLEAQMQAAVVGGAILLKARQIGASADVVPCVPAVIAIGSNWYLHLVYDEPDLIVTSTPWPIGDTITFLGTLKVVLFIERLRSYAKDTWWKLFVDGSCSDLLERCLGV</sequence>
<dbReference type="AlphaFoldDB" id="A0A437ACJ5"/>
<proteinExistence type="predicted"/>
<dbReference type="GeneID" id="93582318"/>
<evidence type="ECO:0000259" key="2">
    <source>
        <dbReference type="Pfam" id="PF20516"/>
    </source>
</evidence>
<protein>
    <recommendedName>
        <fullName evidence="2">PD-(D/E)XK nuclease-like domain-containing protein</fullName>
    </recommendedName>
</protein>